<name>A0A562DJS7_RHORH</name>
<reference evidence="2 3" key="1">
    <citation type="submission" date="2019-07" db="EMBL/GenBank/DDBJ databases">
        <title>Genome sequencing of lignin-degrading bacterial isolates.</title>
        <authorList>
            <person name="Gladden J."/>
        </authorList>
    </citation>
    <scope>NUCLEOTIDE SEQUENCE [LARGE SCALE GENOMIC DNA]</scope>
    <source>
        <strain evidence="2 3">J45</strain>
    </source>
</reference>
<dbReference type="PRINTS" id="PR00111">
    <property type="entry name" value="ABHYDROLASE"/>
</dbReference>
<dbReference type="GO" id="GO:0003824">
    <property type="term" value="F:catalytic activity"/>
    <property type="evidence" value="ECO:0007669"/>
    <property type="project" value="InterPro"/>
</dbReference>
<evidence type="ECO:0000313" key="3">
    <source>
        <dbReference type="Proteomes" id="UP000317573"/>
    </source>
</evidence>
<dbReference type="PANTHER" id="PTHR43689">
    <property type="entry name" value="HYDROLASE"/>
    <property type="match status" value="1"/>
</dbReference>
<evidence type="ECO:0000259" key="1">
    <source>
        <dbReference type="Pfam" id="PF00561"/>
    </source>
</evidence>
<feature type="domain" description="AB hydrolase-1" evidence="1">
    <location>
        <begin position="39"/>
        <end position="218"/>
    </location>
</feature>
<gene>
    <name evidence="2" type="ORF">L618_000500002480</name>
</gene>
<dbReference type="RefSeq" id="WP_016695460.1">
    <property type="nucleotide sequence ID" value="NZ_VLJT01000050.1"/>
</dbReference>
<dbReference type="AlphaFoldDB" id="A0A562DJS7"/>
<dbReference type="InterPro" id="IPR029058">
    <property type="entry name" value="AB_hydrolase_fold"/>
</dbReference>
<evidence type="ECO:0000313" key="2">
    <source>
        <dbReference type="EMBL" id="TWH09928.1"/>
    </source>
</evidence>
<dbReference type="InterPro" id="IPR000639">
    <property type="entry name" value="Epox_hydrolase-like"/>
</dbReference>
<dbReference type="PANTHER" id="PTHR43689:SF8">
    <property type="entry name" value="ALPHA_BETA-HYDROLASES SUPERFAMILY PROTEIN"/>
    <property type="match status" value="1"/>
</dbReference>
<accession>A0A562DJS7</accession>
<dbReference type="InterPro" id="IPR000073">
    <property type="entry name" value="AB_hydrolase_1"/>
</dbReference>
<dbReference type="SUPFAM" id="SSF53474">
    <property type="entry name" value="alpha/beta-Hydrolases"/>
    <property type="match status" value="1"/>
</dbReference>
<comment type="caution">
    <text evidence="2">The sequence shown here is derived from an EMBL/GenBank/DDBJ whole genome shotgun (WGS) entry which is preliminary data.</text>
</comment>
<sequence length="333" mass="36257">MSLTDDQEIHVPGLLSRYVRLQTGVKAHYSTSGESGPAVVLLHGGIPGSSGSAGFRYMAPFLGAHGFRVYCPDFPGFGLTEDPGRFYAYGQGGQVDFLQDFVNAVALDTFCLGGNSMGCQNTVNYVVAHPERVERFAVIAGMIGDLVTRDEMRAVDNRAKNGPLPGSGGTYDGSETMMRAMIESMVVDPSGVTDELVTMRTAAANRNREYYDANMGRVLRPTDPDELLRLTTTGRLDRISIPGIAMFGDKDVLYAVEAAHLQEDALPKVQFFYPENTGHQGQTDRPELHNQVFLEFFRDGKVSWETAQAAGISTRRAPHPDLVDVPADALSAR</sequence>
<dbReference type="Proteomes" id="UP000317573">
    <property type="component" value="Unassembled WGS sequence"/>
</dbReference>
<organism evidence="2 3">
    <name type="scientific">Rhodococcus rhodochrous J45</name>
    <dbReference type="NCBI Taxonomy" id="935266"/>
    <lineage>
        <taxon>Bacteria</taxon>
        <taxon>Bacillati</taxon>
        <taxon>Actinomycetota</taxon>
        <taxon>Actinomycetes</taxon>
        <taxon>Mycobacteriales</taxon>
        <taxon>Nocardiaceae</taxon>
        <taxon>Rhodococcus</taxon>
    </lineage>
</organism>
<dbReference type="PRINTS" id="PR00412">
    <property type="entry name" value="EPOXHYDRLASE"/>
</dbReference>
<dbReference type="Gene3D" id="3.40.50.1820">
    <property type="entry name" value="alpha/beta hydrolase"/>
    <property type="match status" value="1"/>
</dbReference>
<proteinExistence type="predicted"/>
<dbReference type="Pfam" id="PF00561">
    <property type="entry name" value="Abhydrolase_1"/>
    <property type="match status" value="1"/>
</dbReference>
<protein>
    <submittedName>
        <fullName evidence="2">Pimeloyl-ACP methyl ester carboxylesterase</fullName>
    </submittedName>
</protein>
<dbReference type="EMBL" id="VLJT01000050">
    <property type="protein sequence ID" value="TWH09928.1"/>
    <property type="molecule type" value="Genomic_DNA"/>
</dbReference>